<evidence type="ECO:0000313" key="1">
    <source>
        <dbReference type="EMBL" id="WWA48196.1"/>
    </source>
</evidence>
<gene>
    <name evidence="1" type="ORF">V5F89_04640</name>
</gene>
<accession>A0ABZ2DAG7</accession>
<protein>
    <submittedName>
        <fullName evidence="1">DUF924 family protein</fullName>
    </submittedName>
</protein>
<dbReference type="Proteomes" id="UP001335183">
    <property type="component" value="Chromosome"/>
</dbReference>
<dbReference type="Gene3D" id="1.25.40.10">
    <property type="entry name" value="Tetratricopeptide repeat domain"/>
    <property type="match status" value="1"/>
</dbReference>
<reference evidence="1 2" key="1">
    <citation type="submission" date="2024-02" db="EMBL/GenBank/DDBJ databases">
        <title>The whole genome sequence of five bacterial samples isolated from Abu Dhabi Sabkha-shore region.</title>
        <authorList>
            <person name="Sudalaimuthuasari N."/>
            <person name="Sarfraz B."/>
            <person name="Tuyisabe J.D."/>
            <person name="Mugisha Ntwali L.D.M."/>
            <person name="Ali A.I.A.A."/>
            <person name="Almansoori S.Z.A."/>
            <person name="Alajami H.S.A."/>
            <person name="Almeqbaali A.A.S."/>
            <person name="Kundu B."/>
            <person name="Saeed E.E."/>
            <person name="Sukumarinath V."/>
            <person name="Mishra A.K."/>
            <person name="Hazzouri K.M."/>
            <person name="Almaskari R."/>
            <person name="Sharma A.K."/>
            <person name="Amiri K.M.A."/>
        </authorList>
    </citation>
    <scope>NUCLEOTIDE SEQUENCE [LARGE SCALE GENOMIC DNA]</scope>
    <source>
        <strain evidence="2">kcgeb_sd</strain>
    </source>
</reference>
<dbReference type="SUPFAM" id="SSF48452">
    <property type="entry name" value="TPR-like"/>
    <property type="match status" value="1"/>
</dbReference>
<dbReference type="Gene3D" id="1.20.58.320">
    <property type="entry name" value="TPR-like"/>
    <property type="match status" value="1"/>
</dbReference>
<name>A0ABZ2DAG7_9SPHN</name>
<organism evidence="1 2">
    <name type="scientific">Pelagerythrobacter marensis</name>
    <dbReference type="NCBI Taxonomy" id="543877"/>
    <lineage>
        <taxon>Bacteria</taxon>
        <taxon>Pseudomonadati</taxon>
        <taxon>Pseudomonadota</taxon>
        <taxon>Alphaproteobacteria</taxon>
        <taxon>Sphingomonadales</taxon>
        <taxon>Erythrobacteraceae</taxon>
        <taxon>Pelagerythrobacter</taxon>
    </lineage>
</organism>
<proteinExistence type="predicted"/>
<dbReference type="EMBL" id="CP144918">
    <property type="protein sequence ID" value="WWA48196.1"/>
    <property type="molecule type" value="Genomic_DNA"/>
</dbReference>
<sequence length="182" mass="21052">MTAARRRWAAELLHVWFQRLGPADWYGGGAEVDALLRRRFVREWKTLRHRPAREFLGDLRTAQAAILLFDQVPRNLFRGQARAFASDPLARQLARTAIARGWDVRLPERERAFIAMPLMHSEEIADQRASLAYFARSPQQRRFAVSHYRMIARFGRFPHRNPALGRKSSAAEKRAVAAGYAW</sequence>
<dbReference type="InterPro" id="IPR011990">
    <property type="entry name" value="TPR-like_helical_dom_sf"/>
</dbReference>
<dbReference type="RefSeq" id="WP_338447081.1">
    <property type="nucleotide sequence ID" value="NZ_CP144918.1"/>
</dbReference>
<dbReference type="Pfam" id="PF06041">
    <property type="entry name" value="DUF924"/>
    <property type="match status" value="1"/>
</dbReference>
<keyword evidence="2" id="KW-1185">Reference proteome</keyword>
<dbReference type="InterPro" id="IPR010323">
    <property type="entry name" value="DUF924"/>
</dbReference>
<evidence type="ECO:0000313" key="2">
    <source>
        <dbReference type="Proteomes" id="UP001335183"/>
    </source>
</evidence>